<dbReference type="Proteomes" id="UP000050911">
    <property type="component" value="Unassembled WGS sequence"/>
</dbReference>
<evidence type="ECO:0000313" key="3">
    <source>
        <dbReference type="Proteomes" id="UP000050911"/>
    </source>
</evidence>
<dbReference type="RefSeq" id="WP_054660917.1">
    <property type="nucleotide sequence ID" value="NZ_AZCX01000005.1"/>
</dbReference>
<reference evidence="2 3" key="1">
    <citation type="journal article" date="2015" name="Genome Announc.">
        <title>Expanding the biotechnology potential of lactobacilli through comparative genomics of 213 strains and associated genera.</title>
        <authorList>
            <person name="Sun Z."/>
            <person name="Harris H.M."/>
            <person name="McCann A."/>
            <person name="Guo C."/>
            <person name="Argimon S."/>
            <person name="Zhang W."/>
            <person name="Yang X."/>
            <person name="Jeffery I.B."/>
            <person name="Cooney J.C."/>
            <person name="Kagawa T.F."/>
            <person name="Liu W."/>
            <person name="Song Y."/>
            <person name="Salvetti E."/>
            <person name="Wrobel A."/>
            <person name="Rasinkangas P."/>
            <person name="Parkhill J."/>
            <person name="Rea M.C."/>
            <person name="O'Sullivan O."/>
            <person name="Ritari J."/>
            <person name="Douillard F.P."/>
            <person name="Paul Ross R."/>
            <person name="Yang R."/>
            <person name="Briner A.E."/>
            <person name="Felis G.E."/>
            <person name="de Vos W.M."/>
            <person name="Barrangou R."/>
            <person name="Klaenhammer T.R."/>
            <person name="Caufield P.W."/>
            <person name="Cui Y."/>
            <person name="Zhang H."/>
            <person name="O'Toole P.W."/>
        </authorList>
    </citation>
    <scope>NUCLEOTIDE SEQUENCE [LARGE SCALE GENOMIC DNA]</scope>
    <source>
        <strain evidence="2 3">JCM 15530</strain>
    </source>
</reference>
<dbReference type="PATRIC" id="fig|1302272.5.peg.2125"/>
<keyword evidence="1" id="KW-1133">Transmembrane helix</keyword>
<feature type="transmembrane region" description="Helical" evidence="1">
    <location>
        <begin position="7"/>
        <end position="25"/>
    </location>
</feature>
<accession>A0A0R1HWM7</accession>
<dbReference type="InterPro" id="IPR021354">
    <property type="entry name" value="DUF2975"/>
</dbReference>
<feature type="transmembrane region" description="Helical" evidence="1">
    <location>
        <begin position="72"/>
        <end position="99"/>
    </location>
</feature>
<gene>
    <name evidence="2" type="ORF">FC96_GL002079</name>
</gene>
<dbReference type="OrthoDB" id="2311145at2"/>
<evidence type="ECO:0000256" key="1">
    <source>
        <dbReference type="SAM" id="Phobius"/>
    </source>
</evidence>
<keyword evidence="1" id="KW-0472">Membrane</keyword>
<proteinExistence type="predicted"/>
<dbReference type="STRING" id="1302272.FC96_GL002079"/>
<sequence length="191" mass="20890">MSKKLKIGLQIVSFFLYFGLIGAALQCLTPLGSLLQLFSGSAANDILHDSDYLVIGNHAHLSATTISHFPEVPYGICTTIGSALLGIGSLYVTWALLQIIANMNRGKYFTVENQHCIKNILISLGFFCGATTFLAAANQMTESYLFRTNVGYQAATWSDIGSYLFLIIVVGLIYTVFNQALSMKKEQDLTI</sequence>
<feature type="transmembrane region" description="Helical" evidence="1">
    <location>
        <begin position="120"/>
        <end position="140"/>
    </location>
</feature>
<dbReference type="Pfam" id="PF11188">
    <property type="entry name" value="DUF2975"/>
    <property type="match status" value="1"/>
</dbReference>
<keyword evidence="1" id="KW-0812">Transmembrane</keyword>
<organism evidence="2 3">
    <name type="scientific">Secundilactobacillus kimchicus JCM 15530</name>
    <dbReference type="NCBI Taxonomy" id="1302272"/>
    <lineage>
        <taxon>Bacteria</taxon>
        <taxon>Bacillati</taxon>
        <taxon>Bacillota</taxon>
        <taxon>Bacilli</taxon>
        <taxon>Lactobacillales</taxon>
        <taxon>Lactobacillaceae</taxon>
        <taxon>Secundilactobacillus</taxon>
    </lineage>
</organism>
<evidence type="ECO:0000313" key="2">
    <source>
        <dbReference type="EMBL" id="KRK47874.1"/>
    </source>
</evidence>
<protein>
    <recommendedName>
        <fullName evidence="4">DUF2975 domain-containing protein</fullName>
    </recommendedName>
</protein>
<feature type="transmembrane region" description="Helical" evidence="1">
    <location>
        <begin position="160"/>
        <end position="177"/>
    </location>
</feature>
<comment type="caution">
    <text evidence="2">The sequence shown here is derived from an EMBL/GenBank/DDBJ whole genome shotgun (WGS) entry which is preliminary data.</text>
</comment>
<name>A0A0R1HWM7_9LACO</name>
<keyword evidence="3" id="KW-1185">Reference proteome</keyword>
<dbReference type="AlphaFoldDB" id="A0A0R1HWM7"/>
<evidence type="ECO:0008006" key="4">
    <source>
        <dbReference type="Google" id="ProtNLM"/>
    </source>
</evidence>
<dbReference type="EMBL" id="AZCX01000005">
    <property type="protein sequence ID" value="KRK47874.1"/>
    <property type="molecule type" value="Genomic_DNA"/>
</dbReference>